<keyword evidence="1" id="KW-0472">Membrane</keyword>
<dbReference type="EMBL" id="LQWZ01000038">
    <property type="protein sequence ID" value="OAH52616.1"/>
    <property type="molecule type" value="Genomic_DNA"/>
</dbReference>
<dbReference type="Gene3D" id="2.170.120.30">
    <property type="match status" value="1"/>
</dbReference>
<dbReference type="PANTHER" id="PTHR37804">
    <property type="entry name" value="CDAA REGULATORY PROTEIN CDAR"/>
    <property type="match status" value="1"/>
</dbReference>
<keyword evidence="1" id="KW-1133">Transmembrane helix</keyword>
<evidence type="ECO:0000313" key="2">
    <source>
        <dbReference type="EMBL" id="OAH52616.1"/>
    </source>
</evidence>
<evidence type="ECO:0000313" key="3">
    <source>
        <dbReference type="Proteomes" id="UP000077271"/>
    </source>
</evidence>
<dbReference type="Pfam" id="PF07949">
    <property type="entry name" value="YbbR"/>
    <property type="match status" value="3"/>
</dbReference>
<dbReference type="PANTHER" id="PTHR37804:SF1">
    <property type="entry name" value="CDAA REGULATORY PROTEIN CDAR"/>
    <property type="match status" value="1"/>
</dbReference>
<proteinExistence type="predicted"/>
<name>A0A177KHZ9_9BACI</name>
<evidence type="ECO:0008006" key="4">
    <source>
        <dbReference type="Google" id="ProtNLM"/>
    </source>
</evidence>
<reference evidence="2 3" key="1">
    <citation type="submission" date="2016-01" db="EMBL/GenBank/DDBJ databases">
        <title>Investigation of taxonomic status of Bacillus aminovorans.</title>
        <authorList>
            <person name="Verma A."/>
            <person name="Pal Y."/>
            <person name="Krishnamurthi S."/>
        </authorList>
    </citation>
    <scope>NUCLEOTIDE SEQUENCE [LARGE SCALE GENOMIC DNA]</scope>
    <source>
        <strain evidence="2 3">DSM 4337</strain>
    </source>
</reference>
<keyword evidence="1" id="KW-0812">Transmembrane</keyword>
<dbReference type="AlphaFoldDB" id="A0A177KHZ9"/>
<comment type="caution">
    <text evidence="2">The sequence shown here is derived from an EMBL/GenBank/DDBJ whole genome shotgun (WGS) entry which is preliminary data.</text>
</comment>
<dbReference type="Proteomes" id="UP000077271">
    <property type="component" value="Unassembled WGS sequence"/>
</dbReference>
<dbReference type="InterPro" id="IPR012505">
    <property type="entry name" value="YbbR"/>
</dbReference>
<dbReference type="InterPro" id="IPR053154">
    <property type="entry name" value="c-di-AMP_regulator"/>
</dbReference>
<organism evidence="2 3">
    <name type="scientific">Domibacillus aminovorans</name>
    <dbReference type="NCBI Taxonomy" id="29332"/>
    <lineage>
        <taxon>Bacteria</taxon>
        <taxon>Bacillati</taxon>
        <taxon>Bacillota</taxon>
        <taxon>Bacilli</taxon>
        <taxon>Bacillales</taxon>
        <taxon>Bacillaceae</taxon>
        <taxon>Domibacillus</taxon>
    </lineage>
</organism>
<protein>
    <recommendedName>
        <fullName evidence="4">YbbR-like domain-containing protein YbbR</fullName>
    </recommendedName>
</protein>
<dbReference type="RefSeq" id="WP_018395197.1">
    <property type="nucleotide sequence ID" value="NZ_LQWZ01000038.1"/>
</dbReference>
<accession>A0A177KHZ9</accession>
<feature type="transmembrane region" description="Helical" evidence="1">
    <location>
        <begin position="9"/>
        <end position="26"/>
    </location>
</feature>
<dbReference type="Gene3D" id="2.170.120.40">
    <property type="entry name" value="YbbR-like domain"/>
    <property type="match status" value="2"/>
</dbReference>
<gene>
    <name evidence="2" type="ORF">AWH48_14560</name>
</gene>
<evidence type="ECO:0000256" key="1">
    <source>
        <dbReference type="SAM" id="Phobius"/>
    </source>
</evidence>
<sequence length="319" mass="35135">MDKFIESKWFVRVVAFLLAFLLYATLNFDDFELAQRVDNSGQETSEVLTNVPVQAYYDTENLYVSGLPEQVRVELSGPKSLIESAKRLRDFRLYVDMTGLELGTHRVAVKYENFSDKLKVSIQPAAVEVSIEERVTETYSVKPEFNDSALAEGYQVDTVTAAPQEVKVTGSQSDIEKIAFVKAALISGQQIDEETTATANVQVLDGDLNKLDVKVEPETVQMSISVKNPSKKVEIKAVPKGEPPTGIKIVSLEPDIEEVTVYGKEVVLEELVELKIPVDVSGVTKDTTMTVPIALGNGINFTSPQVVKVKVTVEKTTAE</sequence>
<dbReference type="OrthoDB" id="2960905at2"/>